<dbReference type="Pfam" id="PF11553">
    <property type="entry name" value="DUF3231"/>
    <property type="match status" value="2"/>
</dbReference>
<dbReference type="KEGG" id="lao:AOX59_14870"/>
<protein>
    <submittedName>
        <fullName evidence="1">Uncharacterized protein</fullName>
    </submittedName>
</protein>
<dbReference type="InterPro" id="IPR012347">
    <property type="entry name" value="Ferritin-like"/>
</dbReference>
<evidence type="ECO:0000313" key="1">
    <source>
        <dbReference type="EMBL" id="ALX49741.1"/>
    </source>
</evidence>
<name>A0A0U4FGV7_9BACI</name>
<accession>A0A0U4FGV7</accession>
<gene>
    <name evidence="1" type="ORF">AOX59_14870</name>
</gene>
<organism evidence="1 2">
    <name type="scientific">Lentibacillus amyloliquefaciens</name>
    <dbReference type="NCBI Taxonomy" id="1472767"/>
    <lineage>
        <taxon>Bacteria</taxon>
        <taxon>Bacillati</taxon>
        <taxon>Bacillota</taxon>
        <taxon>Bacilli</taxon>
        <taxon>Bacillales</taxon>
        <taxon>Bacillaceae</taxon>
        <taxon>Lentibacillus</taxon>
    </lineage>
</organism>
<dbReference type="RefSeq" id="WP_068446698.1">
    <property type="nucleotide sequence ID" value="NZ_CP013862.1"/>
</dbReference>
<evidence type="ECO:0000313" key="2">
    <source>
        <dbReference type="Proteomes" id="UP000050331"/>
    </source>
</evidence>
<dbReference type="AlphaFoldDB" id="A0A0U4FGV7"/>
<dbReference type="OrthoDB" id="1675670at2"/>
<dbReference type="STRING" id="1472767.AOX59_14870"/>
<dbReference type="Proteomes" id="UP000050331">
    <property type="component" value="Chromosome"/>
</dbReference>
<sequence>MGTEYNVELTSPEIADLWTAYQADSMAICGIKYFLTHIDNDDIREVLEYALKLSEEHVQKVTEIFKEENYPVPQGFTEHDVNLNAPRLYTDKLYLIYILNMGKYGLETYSLALSLSERSDVIQYFTTCLNETEKLHNWAKEVAKEKGILTRAPHIPKPEQIDFVKDHSFLAGYIGEQRPLLGVEIGSLVYNAKRNALGQAIITGFSQVAQDKKVRKYLEKGREISGKHLEIFSSLLNQDYLSQGTTNLTSEVTDSTVSPFSDKLMMFHITTLIASGIGQYGRAMSTSPRHDIGVKYSRLIAEIAKYSNEGAKIMIDNGWMERPPEAADRKDLANKKH</sequence>
<dbReference type="InterPro" id="IPR021617">
    <property type="entry name" value="DUF3231"/>
</dbReference>
<reference evidence="1 2" key="1">
    <citation type="submission" date="2016-01" db="EMBL/GenBank/DDBJ databases">
        <title>Complete genome sequence of strain Lentibacillus amyloliquefaciens LAM0015T isolated from saline sediment.</title>
        <authorList>
            <person name="Wang J.-L."/>
            <person name="He M.-X."/>
        </authorList>
    </citation>
    <scope>NUCLEOTIDE SEQUENCE [LARGE SCALE GENOMIC DNA]</scope>
    <source>
        <strain evidence="1 2">LAM0015</strain>
    </source>
</reference>
<keyword evidence="2" id="KW-1185">Reference proteome</keyword>
<proteinExistence type="predicted"/>
<dbReference type="Gene3D" id="1.20.1260.10">
    <property type="match status" value="2"/>
</dbReference>
<dbReference type="EMBL" id="CP013862">
    <property type="protein sequence ID" value="ALX49741.1"/>
    <property type="molecule type" value="Genomic_DNA"/>
</dbReference>